<dbReference type="Proteomes" id="UP001524642">
    <property type="component" value="Unassembled WGS sequence"/>
</dbReference>
<evidence type="ECO:0000256" key="1">
    <source>
        <dbReference type="ARBA" id="ARBA00006987"/>
    </source>
</evidence>
<name>A0ABT1XA67_9PROT</name>
<dbReference type="Pfam" id="PF03401">
    <property type="entry name" value="TctC"/>
    <property type="match status" value="1"/>
</dbReference>
<reference evidence="2 3" key="1">
    <citation type="submission" date="2022-06" db="EMBL/GenBank/DDBJ databases">
        <title>Roseomonas CN29.</title>
        <authorList>
            <person name="Cheng Y."/>
            <person name="He X."/>
        </authorList>
    </citation>
    <scope>NUCLEOTIDE SEQUENCE [LARGE SCALE GENOMIC DNA]</scope>
    <source>
        <strain evidence="2 3">CN29</strain>
    </source>
</reference>
<comment type="caution">
    <text evidence="2">The sequence shown here is derived from an EMBL/GenBank/DDBJ whole genome shotgun (WGS) entry which is preliminary data.</text>
</comment>
<dbReference type="PANTHER" id="PTHR42928">
    <property type="entry name" value="TRICARBOXYLATE-BINDING PROTEIN"/>
    <property type="match status" value="1"/>
</dbReference>
<dbReference type="InterPro" id="IPR042100">
    <property type="entry name" value="Bug_dom1"/>
</dbReference>
<dbReference type="SUPFAM" id="SSF53850">
    <property type="entry name" value="Periplasmic binding protein-like II"/>
    <property type="match status" value="1"/>
</dbReference>
<dbReference type="RefSeq" id="WP_257718663.1">
    <property type="nucleotide sequence ID" value="NZ_JANJOU010000027.1"/>
</dbReference>
<dbReference type="CDD" id="cd13578">
    <property type="entry name" value="PBP2_Bug27"/>
    <property type="match status" value="1"/>
</dbReference>
<keyword evidence="3" id="KW-1185">Reference proteome</keyword>
<comment type="similarity">
    <text evidence="1">Belongs to the UPF0065 (bug) family.</text>
</comment>
<dbReference type="PANTHER" id="PTHR42928:SF5">
    <property type="entry name" value="BLR1237 PROTEIN"/>
    <property type="match status" value="1"/>
</dbReference>
<dbReference type="EMBL" id="JANJOU010000027">
    <property type="protein sequence ID" value="MCR0985012.1"/>
    <property type="molecule type" value="Genomic_DNA"/>
</dbReference>
<accession>A0ABT1XA67</accession>
<evidence type="ECO:0000313" key="3">
    <source>
        <dbReference type="Proteomes" id="UP001524642"/>
    </source>
</evidence>
<evidence type="ECO:0000313" key="2">
    <source>
        <dbReference type="EMBL" id="MCR0985012.1"/>
    </source>
</evidence>
<dbReference type="InterPro" id="IPR005064">
    <property type="entry name" value="BUG"/>
</dbReference>
<proteinExistence type="inferred from homology"/>
<dbReference type="Gene3D" id="3.40.190.150">
    <property type="entry name" value="Bordetella uptake gene, domain 1"/>
    <property type="match status" value="1"/>
</dbReference>
<gene>
    <name evidence="2" type="ORF">NRP21_23435</name>
</gene>
<dbReference type="PIRSF" id="PIRSF017082">
    <property type="entry name" value="YflP"/>
    <property type="match status" value="1"/>
</dbReference>
<sequence>MQALSRRGVLGAATLLSSSRDVLAQEDAYPTRPIRLIVPFGPGSTTDILARLVAQKLTDELGQPVVVENRVGAGGNIGTEVAARAAADGYTLLLGAASTNAVNPSLYSNLRFDPIRDFTPVIHVASVTNVLVVHPDLPVRSVPELIALAKRQDLSYASGGAGGTIHLSGELFKNLAGVDMVHVPYNGSAAAYPDLLSGRVPVMFDSIATCLPHIQGGRLRALAVTAPYPSPLLPGLKPIAESGLPGYAVEGWYGLFAPSGTPGPIVARLNAALVRALSEPATQQALLQQGAQQKADTPEAFRAFVLSERDKWAALIKAAGITQN</sequence>
<organism evidence="2 3">
    <name type="scientific">Roseomonas populi</name>
    <dbReference type="NCBI Taxonomy" id="3121582"/>
    <lineage>
        <taxon>Bacteria</taxon>
        <taxon>Pseudomonadati</taxon>
        <taxon>Pseudomonadota</taxon>
        <taxon>Alphaproteobacteria</taxon>
        <taxon>Acetobacterales</taxon>
        <taxon>Roseomonadaceae</taxon>
        <taxon>Roseomonas</taxon>
    </lineage>
</organism>
<protein>
    <submittedName>
        <fullName evidence="2">Tripartite tricarboxylate transporter substrate binding protein</fullName>
    </submittedName>
</protein>
<dbReference type="Gene3D" id="3.40.190.10">
    <property type="entry name" value="Periplasmic binding protein-like II"/>
    <property type="match status" value="1"/>
</dbReference>